<gene>
    <name evidence="3" type="ORF">M422DRAFT_34927</name>
</gene>
<proteinExistence type="predicted"/>
<name>A0A0C9TWN9_SPHS4</name>
<feature type="transmembrane region" description="Helical" evidence="2">
    <location>
        <begin position="36"/>
        <end position="56"/>
    </location>
</feature>
<dbReference type="Proteomes" id="UP000054279">
    <property type="component" value="Unassembled WGS sequence"/>
</dbReference>
<keyword evidence="4" id="KW-1185">Reference proteome</keyword>
<dbReference type="AlphaFoldDB" id="A0A0C9TWN9"/>
<feature type="transmembrane region" description="Helical" evidence="2">
    <location>
        <begin position="12"/>
        <end position="30"/>
    </location>
</feature>
<dbReference type="EMBL" id="KN837195">
    <property type="protein sequence ID" value="KIJ34828.1"/>
    <property type="molecule type" value="Genomic_DNA"/>
</dbReference>
<protein>
    <submittedName>
        <fullName evidence="3">Uncharacterized protein</fullName>
    </submittedName>
</protein>
<evidence type="ECO:0000313" key="3">
    <source>
        <dbReference type="EMBL" id="KIJ34828.1"/>
    </source>
</evidence>
<accession>A0A0C9TWN9</accession>
<feature type="region of interest" description="Disordered" evidence="1">
    <location>
        <begin position="97"/>
        <end position="119"/>
    </location>
</feature>
<keyword evidence="2" id="KW-1133">Transmembrane helix</keyword>
<evidence type="ECO:0000256" key="2">
    <source>
        <dbReference type="SAM" id="Phobius"/>
    </source>
</evidence>
<organism evidence="3 4">
    <name type="scientific">Sphaerobolus stellatus (strain SS14)</name>
    <dbReference type="NCBI Taxonomy" id="990650"/>
    <lineage>
        <taxon>Eukaryota</taxon>
        <taxon>Fungi</taxon>
        <taxon>Dikarya</taxon>
        <taxon>Basidiomycota</taxon>
        <taxon>Agaricomycotina</taxon>
        <taxon>Agaricomycetes</taxon>
        <taxon>Phallomycetidae</taxon>
        <taxon>Geastrales</taxon>
        <taxon>Sphaerobolaceae</taxon>
        <taxon>Sphaerobolus</taxon>
    </lineage>
</organism>
<reference evidence="3 4" key="1">
    <citation type="submission" date="2014-06" db="EMBL/GenBank/DDBJ databases">
        <title>Evolutionary Origins and Diversification of the Mycorrhizal Mutualists.</title>
        <authorList>
            <consortium name="DOE Joint Genome Institute"/>
            <consortium name="Mycorrhizal Genomics Consortium"/>
            <person name="Kohler A."/>
            <person name="Kuo A."/>
            <person name="Nagy L.G."/>
            <person name="Floudas D."/>
            <person name="Copeland A."/>
            <person name="Barry K.W."/>
            <person name="Cichocki N."/>
            <person name="Veneault-Fourrey C."/>
            <person name="LaButti K."/>
            <person name="Lindquist E.A."/>
            <person name="Lipzen A."/>
            <person name="Lundell T."/>
            <person name="Morin E."/>
            <person name="Murat C."/>
            <person name="Riley R."/>
            <person name="Ohm R."/>
            <person name="Sun H."/>
            <person name="Tunlid A."/>
            <person name="Henrissat B."/>
            <person name="Grigoriev I.V."/>
            <person name="Hibbett D.S."/>
            <person name="Martin F."/>
        </authorList>
    </citation>
    <scope>NUCLEOTIDE SEQUENCE [LARGE SCALE GENOMIC DNA]</scope>
    <source>
        <strain evidence="3 4">SS14</strain>
    </source>
</reference>
<sequence length="119" mass="13472">MSLSLTRFITAFDFFGLFSIFTSFLGRTGYTREDFIQLLVLQNFLILIAILGWSLVRLFRQASLRPEEGLIQPLRHPETDPIMILVTKVVTTETHEDSSILPLNSNSRSAGARAQESHC</sequence>
<keyword evidence="2" id="KW-0472">Membrane</keyword>
<dbReference type="HOGENOM" id="CLU_2062936_0_0_1"/>
<keyword evidence="2" id="KW-0812">Transmembrane</keyword>
<evidence type="ECO:0000256" key="1">
    <source>
        <dbReference type="SAM" id="MobiDB-lite"/>
    </source>
</evidence>
<evidence type="ECO:0000313" key="4">
    <source>
        <dbReference type="Proteomes" id="UP000054279"/>
    </source>
</evidence>